<organism evidence="2 3">
    <name type="scientific">Lates japonicus</name>
    <name type="common">Japanese lates</name>
    <dbReference type="NCBI Taxonomy" id="270547"/>
    <lineage>
        <taxon>Eukaryota</taxon>
        <taxon>Metazoa</taxon>
        <taxon>Chordata</taxon>
        <taxon>Craniata</taxon>
        <taxon>Vertebrata</taxon>
        <taxon>Euteleostomi</taxon>
        <taxon>Actinopterygii</taxon>
        <taxon>Neopterygii</taxon>
        <taxon>Teleostei</taxon>
        <taxon>Neoteleostei</taxon>
        <taxon>Acanthomorphata</taxon>
        <taxon>Carangaria</taxon>
        <taxon>Carangaria incertae sedis</taxon>
        <taxon>Centropomidae</taxon>
        <taxon>Lates</taxon>
    </lineage>
</organism>
<comment type="caution">
    <text evidence="2">The sequence shown here is derived from an EMBL/GenBank/DDBJ whole genome shotgun (WGS) entry which is preliminary data.</text>
</comment>
<dbReference type="Pfam" id="PF00059">
    <property type="entry name" value="Lectin_C"/>
    <property type="match status" value="1"/>
</dbReference>
<keyword evidence="3" id="KW-1185">Reference proteome</keyword>
<reference evidence="2" key="1">
    <citation type="submission" date="2022-08" db="EMBL/GenBank/DDBJ databases">
        <title>Genome sequencing of akame (Lates japonicus).</title>
        <authorList>
            <person name="Hashiguchi Y."/>
            <person name="Takahashi H."/>
        </authorList>
    </citation>
    <scope>NUCLEOTIDE SEQUENCE</scope>
    <source>
        <strain evidence="2">Kochi</strain>
    </source>
</reference>
<accession>A0AAD3M6W9</accession>
<feature type="domain" description="C-type lectin" evidence="1">
    <location>
        <begin position="66"/>
        <end position="176"/>
    </location>
</feature>
<dbReference type="AlphaFoldDB" id="A0AAD3M6W9"/>
<dbReference type="PANTHER" id="PTHR45784">
    <property type="entry name" value="C-TYPE LECTIN DOMAIN FAMILY 20 MEMBER A-RELATED"/>
    <property type="match status" value="1"/>
</dbReference>
<evidence type="ECO:0000313" key="2">
    <source>
        <dbReference type="EMBL" id="GLD48792.1"/>
    </source>
</evidence>
<dbReference type="Proteomes" id="UP001279410">
    <property type="component" value="Unassembled WGS sequence"/>
</dbReference>
<dbReference type="PANTHER" id="PTHR45784:SF3">
    <property type="entry name" value="C-TYPE LECTIN DOMAIN FAMILY 4 MEMBER K-LIKE-RELATED"/>
    <property type="match status" value="1"/>
</dbReference>
<dbReference type="SUPFAM" id="SSF56436">
    <property type="entry name" value="C-type lectin-like"/>
    <property type="match status" value="1"/>
</dbReference>
<dbReference type="CDD" id="cd00037">
    <property type="entry name" value="CLECT"/>
    <property type="match status" value="1"/>
</dbReference>
<name>A0AAD3M6W9_LATJO</name>
<protein>
    <recommendedName>
        <fullName evidence="1">C-type lectin domain-containing protein</fullName>
    </recommendedName>
</protein>
<evidence type="ECO:0000313" key="3">
    <source>
        <dbReference type="Proteomes" id="UP001279410"/>
    </source>
</evidence>
<dbReference type="InterPro" id="IPR016187">
    <property type="entry name" value="CTDL_fold"/>
</dbReference>
<dbReference type="Gene3D" id="3.10.100.10">
    <property type="entry name" value="Mannose-Binding Protein A, subunit A"/>
    <property type="match status" value="1"/>
</dbReference>
<dbReference type="InterPro" id="IPR016186">
    <property type="entry name" value="C-type_lectin-like/link_sf"/>
</dbReference>
<gene>
    <name evidence="2" type="ORF">AKAME5_000270600</name>
</gene>
<dbReference type="EMBL" id="BRZM01000006">
    <property type="protein sequence ID" value="GLD48792.1"/>
    <property type="molecule type" value="Genomic_DNA"/>
</dbReference>
<dbReference type="SMART" id="SM00034">
    <property type="entry name" value="CLECT"/>
    <property type="match status" value="1"/>
</dbReference>
<dbReference type="InterPro" id="IPR001304">
    <property type="entry name" value="C-type_lectin-like"/>
</dbReference>
<evidence type="ECO:0000259" key="1">
    <source>
        <dbReference type="PROSITE" id="PS50041"/>
    </source>
</evidence>
<dbReference type="PROSITE" id="PS50041">
    <property type="entry name" value="C_TYPE_LECTIN_2"/>
    <property type="match status" value="1"/>
</dbReference>
<proteinExistence type="predicted"/>
<sequence>MKKADNETLTTSSKRNTSSALFNLGVVVCVAQVMNSPTCVLGMGSGNEPLVLCEVRLCGSKEDSPFVLINQKMTWADALYYCRDRHTDLASILDEEDQDWAVLMAKEAQTHFVWLGLRYTCTLDFWFWVEDHRLEYNNWAPGENTQECDMSAAMMKEKDNLWFRKFDNETFNFICAK</sequence>